<evidence type="ECO:0000313" key="2">
    <source>
        <dbReference type="Proteomes" id="UP000509478"/>
    </source>
</evidence>
<accession>A0A7D5M6W9</accession>
<dbReference type="Proteomes" id="UP000509478">
    <property type="component" value="Chromosome"/>
</dbReference>
<dbReference type="InterPro" id="IPR036444">
    <property type="entry name" value="PLipase_A2_dom_sf"/>
</dbReference>
<organism evidence="1 2">
    <name type="scientific">Nitrosopumilus ureiphilus</name>
    <dbReference type="NCBI Taxonomy" id="1470067"/>
    <lineage>
        <taxon>Archaea</taxon>
        <taxon>Nitrososphaerota</taxon>
        <taxon>Nitrososphaeria</taxon>
        <taxon>Nitrosopumilales</taxon>
        <taxon>Nitrosopumilaceae</taxon>
        <taxon>Nitrosopumilus</taxon>
    </lineage>
</organism>
<name>A0A7D5M6W9_9ARCH</name>
<dbReference type="AlphaFoldDB" id="A0A7D5M6W9"/>
<evidence type="ECO:0000313" key="1">
    <source>
        <dbReference type="EMBL" id="QLH05848.1"/>
    </source>
</evidence>
<protein>
    <recommendedName>
        <fullName evidence="3">Phospholipase A2 domain-containing protein</fullName>
    </recommendedName>
</protein>
<dbReference type="GO" id="GO:0006644">
    <property type="term" value="P:phospholipid metabolic process"/>
    <property type="evidence" value="ECO:0007669"/>
    <property type="project" value="InterPro"/>
</dbReference>
<gene>
    <name evidence="1" type="ORF">C5F50_01195</name>
</gene>
<reference evidence="1 2" key="1">
    <citation type="submission" date="2018-02" db="EMBL/GenBank/DDBJ databases">
        <title>Complete genome of Nitrosopumilus ureaphilus PS0.</title>
        <authorList>
            <person name="Qin W."/>
            <person name="Zheng Y."/>
            <person name="Stahl D.A."/>
        </authorList>
    </citation>
    <scope>NUCLEOTIDE SEQUENCE [LARGE SCALE GENOMIC DNA]</scope>
    <source>
        <strain evidence="1 2">PS0</strain>
    </source>
</reference>
<dbReference type="EMBL" id="CP026995">
    <property type="protein sequence ID" value="QLH05848.1"/>
    <property type="molecule type" value="Genomic_DNA"/>
</dbReference>
<dbReference type="GO" id="GO:0050482">
    <property type="term" value="P:arachidonate secretion"/>
    <property type="evidence" value="ECO:0007669"/>
    <property type="project" value="InterPro"/>
</dbReference>
<proteinExistence type="predicted"/>
<evidence type="ECO:0008006" key="3">
    <source>
        <dbReference type="Google" id="ProtNLM"/>
    </source>
</evidence>
<dbReference type="Gene3D" id="1.10.150.320">
    <property type="entry name" value="Photosystem II 12 kDa extrinsic protein"/>
    <property type="match status" value="1"/>
</dbReference>
<sequence>MAKVRKPETPRKKVQKISKPKKLLDLNKESVDNLVKNLRINQQLANLIVKNKPYKQPEDILNIKQIVDIANADDLEKLLTKSRHTGIKAPSSKKKQVFEHLSGVTYGFSKEKEMIRVFISHPTGRELISVNLREKTNEIDYSSLFLLSYDLSSLYSLSQKQAAKDNILFHDAGSATAALLWKHKLDSKLSSGIANSVSKLSQLLLNLQECTSPLRSDQSEECEVNGCTGVPDFDIEECCNEHDRCYWRGGTEEDRKNCDLQFYNCIKNKGGIFHGILAWIYYVGVRVLGKSHFNYHIEAKPQEGTVDIPGGEESSLCCEVEVRLTAVTYQGDNVGNDWKYKIKVDGGVQKNISEHILDHNNFESRNDLLLKKKYGKCGDKLVLSFWVNAIEVDAGPNDSGVKRAKVEVKCVDGRQTSTSVTVNVSEWLEGTANLIFDFTITTKCVKC</sequence>
<dbReference type="SUPFAM" id="SSF81585">
    <property type="entry name" value="PsbU/PolX domain-like"/>
    <property type="match status" value="1"/>
</dbReference>
<keyword evidence="2" id="KW-1185">Reference proteome</keyword>
<dbReference type="KEGG" id="nue:C5F50_01195"/>
<dbReference type="GO" id="GO:0004623">
    <property type="term" value="F:phospholipase A2 activity"/>
    <property type="evidence" value="ECO:0007669"/>
    <property type="project" value="InterPro"/>
</dbReference>
<dbReference type="GeneID" id="56066634"/>
<dbReference type="RefSeq" id="WP_179371915.1">
    <property type="nucleotide sequence ID" value="NZ_CP026995.1"/>
</dbReference>
<dbReference type="Gene3D" id="1.20.90.10">
    <property type="entry name" value="Phospholipase A2 domain"/>
    <property type="match status" value="1"/>
</dbReference>
<dbReference type="SUPFAM" id="SSF48619">
    <property type="entry name" value="Phospholipase A2, PLA2"/>
    <property type="match status" value="1"/>
</dbReference>